<comment type="similarity">
    <text evidence="7">Belongs to the protein kinase superfamily.</text>
</comment>
<dbReference type="FunFam" id="1.10.510.10:FF:000571">
    <property type="entry name" value="Maternal embryonic leucine zipper kinase"/>
    <property type="match status" value="1"/>
</dbReference>
<evidence type="ECO:0000256" key="6">
    <source>
        <dbReference type="PROSITE-ProRule" id="PRU10141"/>
    </source>
</evidence>
<keyword evidence="3 6" id="KW-0547">Nucleotide-binding</keyword>
<feature type="region of interest" description="Disordered" evidence="8">
    <location>
        <begin position="1"/>
        <end position="45"/>
    </location>
</feature>
<dbReference type="CDD" id="cd05117">
    <property type="entry name" value="STKc_CAMK"/>
    <property type="match status" value="1"/>
</dbReference>
<keyword evidence="4" id="KW-0418">Kinase</keyword>
<evidence type="ECO:0000256" key="2">
    <source>
        <dbReference type="ARBA" id="ARBA00022679"/>
    </source>
</evidence>
<dbReference type="GO" id="GO:0005524">
    <property type="term" value="F:ATP binding"/>
    <property type="evidence" value="ECO:0007669"/>
    <property type="project" value="UniProtKB-UniRule"/>
</dbReference>
<feature type="binding site" evidence="6">
    <location>
        <position position="113"/>
    </location>
    <ligand>
        <name>ATP</name>
        <dbReference type="ChEBI" id="CHEBI:30616"/>
    </ligand>
</feature>
<feature type="region of interest" description="Disordered" evidence="8">
    <location>
        <begin position="422"/>
        <end position="474"/>
    </location>
</feature>
<dbReference type="InterPro" id="IPR000719">
    <property type="entry name" value="Prot_kinase_dom"/>
</dbReference>
<dbReference type="EMBL" id="HBGY01025080">
    <property type="protein sequence ID" value="CAD9597367.1"/>
    <property type="molecule type" value="Transcribed_RNA"/>
</dbReference>
<accession>A0A7S2L7R9</accession>
<feature type="domain" description="Protein kinase" evidence="9">
    <location>
        <begin position="80"/>
        <end position="353"/>
    </location>
</feature>
<evidence type="ECO:0000256" key="7">
    <source>
        <dbReference type="RuleBase" id="RU000304"/>
    </source>
</evidence>
<dbReference type="InterPro" id="IPR050205">
    <property type="entry name" value="CDPK_Ser/Thr_kinases"/>
</dbReference>
<evidence type="ECO:0000256" key="4">
    <source>
        <dbReference type="ARBA" id="ARBA00022777"/>
    </source>
</evidence>
<dbReference type="Gene3D" id="1.10.510.10">
    <property type="entry name" value="Transferase(Phosphotransferase) domain 1"/>
    <property type="match status" value="1"/>
</dbReference>
<keyword evidence="2" id="KW-0808">Transferase</keyword>
<dbReference type="PROSITE" id="PS00108">
    <property type="entry name" value="PROTEIN_KINASE_ST"/>
    <property type="match status" value="1"/>
</dbReference>
<evidence type="ECO:0000256" key="1">
    <source>
        <dbReference type="ARBA" id="ARBA00022527"/>
    </source>
</evidence>
<dbReference type="Gene3D" id="3.30.200.20">
    <property type="entry name" value="Phosphorylase Kinase, domain 1"/>
    <property type="match status" value="1"/>
</dbReference>
<keyword evidence="1 7" id="KW-0723">Serine/threonine-protein kinase</keyword>
<name>A0A7S2L7R9_9STRA</name>
<reference evidence="10" key="1">
    <citation type="submission" date="2021-01" db="EMBL/GenBank/DDBJ databases">
        <authorList>
            <person name="Corre E."/>
            <person name="Pelletier E."/>
            <person name="Niang G."/>
            <person name="Scheremetjew M."/>
            <person name="Finn R."/>
            <person name="Kale V."/>
            <person name="Holt S."/>
            <person name="Cochrane G."/>
            <person name="Meng A."/>
            <person name="Brown T."/>
            <person name="Cohen L."/>
        </authorList>
    </citation>
    <scope>NUCLEOTIDE SEQUENCE</scope>
    <source>
        <strain evidence="10">B650</strain>
    </source>
</reference>
<dbReference type="SMART" id="SM00220">
    <property type="entry name" value="S_TKc"/>
    <property type="match status" value="1"/>
</dbReference>
<dbReference type="Pfam" id="PF00069">
    <property type="entry name" value="Pkinase"/>
    <property type="match status" value="1"/>
</dbReference>
<proteinExistence type="inferred from homology"/>
<dbReference type="GO" id="GO:0004674">
    <property type="term" value="F:protein serine/threonine kinase activity"/>
    <property type="evidence" value="ECO:0007669"/>
    <property type="project" value="UniProtKB-KW"/>
</dbReference>
<dbReference type="PANTHER" id="PTHR24349">
    <property type="entry name" value="SERINE/THREONINE-PROTEIN KINASE"/>
    <property type="match status" value="1"/>
</dbReference>
<dbReference type="InterPro" id="IPR008271">
    <property type="entry name" value="Ser/Thr_kinase_AS"/>
</dbReference>
<evidence type="ECO:0000256" key="8">
    <source>
        <dbReference type="SAM" id="MobiDB-lite"/>
    </source>
</evidence>
<gene>
    <name evidence="10" type="ORF">LDAN0321_LOCUS15476</name>
</gene>
<feature type="compositionally biased region" description="Polar residues" evidence="8">
    <location>
        <begin position="1"/>
        <end position="24"/>
    </location>
</feature>
<keyword evidence="5 6" id="KW-0067">ATP-binding</keyword>
<evidence type="ECO:0000256" key="3">
    <source>
        <dbReference type="ARBA" id="ARBA00022741"/>
    </source>
</evidence>
<dbReference type="PROSITE" id="PS00107">
    <property type="entry name" value="PROTEIN_KINASE_ATP"/>
    <property type="match status" value="1"/>
</dbReference>
<evidence type="ECO:0000259" key="9">
    <source>
        <dbReference type="PROSITE" id="PS50011"/>
    </source>
</evidence>
<evidence type="ECO:0000313" key="10">
    <source>
        <dbReference type="EMBL" id="CAD9597367.1"/>
    </source>
</evidence>
<dbReference type="AlphaFoldDB" id="A0A7S2L7R9"/>
<dbReference type="InterPro" id="IPR017441">
    <property type="entry name" value="Protein_kinase_ATP_BS"/>
</dbReference>
<dbReference type="InterPro" id="IPR011009">
    <property type="entry name" value="Kinase-like_dom_sf"/>
</dbReference>
<organism evidence="10">
    <name type="scientific">Leptocylindrus danicus</name>
    <dbReference type="NCBI Taxonomy" id="163516"/>
    <lineage>
        <taxon>Eukaryota</taxon>
        <taxon>Sar</taxon>
        <taxon>Stramenopiles</taxon>
        <taxon>Ochrophyta</taxon>
        <taxon>Bacillariophyta</taxon>
        <taxon>Coscinodiscophyceae</taxon>
        <taxon>Chaetocerotophycidae</taxon>
        <taxon>Leptocylindrales</taxon>
        <taxon>Leptocylindraceae</taxon>
        <taxon>Leptocylindrus</taxon>
    </lineage>
</organism>
<dbReference type="SUPFAM" id="SSF56112">
    <property type="entry name" value="Protein kinase-like (PK-like)"/>
    <property type="match status" value="1"/>
</dbReference>
<sequence length="474" mass="53995">MQQEQLENSNSTGAHCSPPITNLSPERYKDDGDSSDSSGHKQIKRRPLRAPLTLSAFRGTAVRLTDCEVGKWIEHLYDWPEPEHILGRGASSLVRLAKRKSDGRYFAVKCIMKHEVLRDKKRKLSELQLLQKMSHPNIVSLLDVFETETEIQLVMEYCAGGELFDVVERRRYSERDAAEITAQMLEALKYLHTQKIVHRDVKPENILLPNANDDTFVKLSDFGLARILNYEPDALDDCRYNYDIQEGAVRKQWMRQRAYSRVGSDYYSAPEVMLGGRQGYDESVDMYSLGVVIYILLCGFPPFENSLSRGSVKFPEEHWKDVSQNAKDLIRQLLSINPVARPTAEEALRHSWIYNRSINISAEPMSPVRSDEMRKFNSMRRSSNCSSPAESKSVLSKRLHSLSKESQSTLTKRLHTLSIEEEPRWRKRSCSGDSAVTSSSEQTQNSNNGNNDGPPKIVCFGDRMMSVPPCVTPR</sequence>
<evidence type="ECO:0000256" key="5">
    <source>
        <dbReference type="ARBA" id="ARBA00022840"/>
    </source>
</evidence>
<dbReference type="PROSITE" id="PS50011">
    <property type="entry name" value="PROTEIN_KINASE_DOM"/>
    <property type="match status" value="1"/>
</dbReference>
<feature type="compositionally biased region" description="Low complexity" evidence="8">
    <location>
        <begin position="437"/>
        <end position="451"/>
    </location>
</feature>
<protein>
    <recommendedName>
        <fullName evidence="9">Protein kinase domain-containing protein</fullName>
    </recommendedName>
</protein>